<proteinExistence type="predicted"/>
<dbReference type="Proteomes" id="UP001305414">
    <property type="component" value="Unassembled WGS sequence"/>
</dbReference>
<reference evidence="3 4" key="1">
    <citation type="submission" date="2023-10" db="EMBL/GenBank/DDBJ databases">
        <title>Draft genome sequence of Xylaria bambusicola isolate GMP-LS, the root and basal stem rot pathogen of sugarcane in Indonesia.</title>
        <authorList>
            <person name="Selvaraj P."/>
            <person name="Muralishankar V."/>
            <person name="Muruganantham S."/>
            <person name="Sp S."/>
            <person name="Haryani S."/>
            <person name="Lau K.J.X."/>
            <person name="Naqvi N.I."/>
        </authorList>
    </citation>
    <scope>NUCLEOTIDE SEQUENCE [LARGE SCALE GENOMIC DNA]</scope>
    <source>
        <strain evidence="3">GMP-LS</strain>
    </source>
</reference>
<sequence length="94" mass="10196">MGPVGVDAFFSFGWSTLELPLLLLLSLPLLPLPPFPPNPPEFTGASEEVNEMMNDPSSEAVLKSEKSEPPDAESDAVKVISWKDRPSVSPLYVV</sequence>
<keyword evidence="2" id="KW-0732">Signal</keyword>
<protein>
    <submittedName>
        <fullName evidence="3">Uncharacterized protein</fullName>
    </submittedName>
</protein>
<accession>A0AAN7YXF6</accession>
<feature type="region of interest" description="Disordered" evidence="1">
    <location>
        <begin position="38"/>
        <end position="78"/>
    </location>
</feature>
<keyword evidence="4" id="KW-1185">Reference proteome</keyword>
<dbReference type="EMBL" id="JAWHQM010000011">
    <property type="protein sequence ID" value="KAK5629315.1"/>
    <property type="molecule type" value="Genomic_DNA"/>
</dbReference>
<evidence type="ECO:0000313" key="3">
    <source>
        <dbReference type="EMBL" id="KAK5629315.1"/>
    </source>
</evidence>
<feature type="chain" id="PRO_5042859951" evidence="2">
    <location>
        <begin position="32"/>
        <end position="94"/>
    </location>
</feature>
<comment type="caution">
    <text evidence="3">The sequence shown here is derived from an EMBL/GenBank/DDBJ whole genome shotgun (WGS) entry which is preliminary data.</text>
</comment>
<feature type="signal peptide" evidence="2">
    <location>
        <begin position="1"/>
        <end position="31"/>
    </location>
</feature>
<gene>
    <name evidence="3" type="ORF">RRF57_005029</name>
</gene>
<evidence type="ECO:0000256" key="1">
    <source>
        <dbReference type="SAM" id="MobiDB-lite"/>
    </source>
</evidence>
<name>A0AAN7YXF6_9PEZI</name>
<organism evidence="3 4">
    <name type="scientific">Xylaria bambusicola</name>
    <dbReference type="NCBI Taxonomy" id="326684"/>
    <lineage>
        <taxon>Eukaryota</taxon>
        <taxon>Fungi</taxon>
        <taxon>Dikarya</taxon>
        <taxon>Ascomycota</taxon>
        <taxon>Pezizomycotina</taxon>
        <taxon>Sordariomycetes</taxon>
        <taxon>Xylariomycetidae</taxon>
        <taxon>Xylariales</taxon>
        <taxon>Xylariaceae</taxon>
        <taxon>Xylaria</taxon>
    </lineage>
</organism>
<dbReference type="AlphaFoldDB" id="A0AAN7YXF6"/>
<evidence type="ECO:0000313" key="4">
    <source>
        <dbReference type="Proteomes" id="UP001305414"/>
    </source>
</evidence>
<evidence type="ECO:0000256" key="2">
    <source>
        <dbReference type="SAM" id="SignalP"/>
    </source>
</evidence>